<keyword evidence="11" id="KW-1185">Reference proteome</keyword>
<dbReference type="PROSITE" id="PS50850">
    <property type="entry name" value="MFS"/>
    <property type="match status" value="1"/>
</dbReference>
<dbReference type="Pfam" id="PF07690">
    <property type="entry name" value="MFS_1"/>
    <property type="match status" value="1"/>
</dbReference>
<dbReference type="RefSeq" id="WP_390189657.1">
    <property type="nucleotide sequence ID" value="NZ_JBHMEP010000001.1"/>
</dbReference>
<dbReference type="NCBIfam" id="TIGR00710">
    <property type="entry name" value="efflux_Bcr_CflA"/>
    <property type="match status" value="1"/>
</dbReference>
<evidence type="ECO:0000313" key="10">
    <source>
        <dbReference type="EMBL" id="MFB9133994.1"/>
    </source>
</evidence>
<feature type="transmembrane region" description="Helical" evidence="8">
    <location>
        <begin position="315"/>
        <end position="335"/>
    </location>
</feature>
<evidence type="ECO:0000256" key="4">
    <source>
        <dbReference type="ARBA" id="ARBA00022475"/>
    </source>
</evidence>
<keyword evidence="7 8" id="KW-0472">Membrane</keyword>
<keyword evidence="8" id="KW-0997">Cell inner membrane</keyword>
<feature type="transmembrane region" description="Helical" evidence="8">
    <location>
        <begin position="289"/>
        <end position="309"/>
    </location>
</feature>
<evidence type="ECO:0000259" key="9">
    <source>
        <dbReference type="PROSITE" id="PS50850"/>
    </source>
</evidence>
<accession>A0ABV5HIJ5</accession>
<evidence type="ECO:0000256" key="7">
    <source>
        <dbReference type="ARBA" id="ARBA00023136"/>
    </source>
</evidence>
<feature type="transmembrane region" description="Helical" evidence="8">
    <location>
        <begin position="142"/>
        <end position="163"/>
    </location>
</feature>
<evidence type="ECO:0000313" key="11">
    <source>
        <dbReference type="Proteomes" id="UP001589645"/>
    </source>
</evidence>
<dbReference type="PRINTS" id="PR01035">
    <property type="entry name" value="TCRTETA"/>
</dbReference>
<reference evidence="10 11" key="1">
    <citation type="submission" date="2024-09" db="EMBL/GenBank/DDBJ databases">
        <authorList>
            <person name="Sun Q."/>
            <person name="Mori K."/>
        </authorList>
    </citation>
    <scope>NUCLEOTIDE SEQUENCE [LARGE SCALE GENOMIC DNA]</scope>
    <source>
        <strain evidence="10 11">CECT 8064</strain>
    </source>
</reference>
<feature type="domain" description="Major facilitator superfamily (MFS) profile" evidence="9">
    <location>
        <begin position="12"/>
        <end position="403"/>
    </location>
</feature>
<feature type="transmembrane region" description="Helical" evidence="8">
    <location>
        <begin position="375"/>
        <end position="398"/>
    </location>
</feature>
<dbReference type="Proteomes" id="UP001589645">
    <property type="component" value="Unassembled WGS sequence"/>
</dbReference>
<dbReference type="InterPro" id="IPR020846">
    <property type="entry name" value="MFS_dom"/>
</dbReference>
<dbReference type="InterPro" id="IPR011701">
    <property type="entry name" value="MFS"/>
</dbReference>
<dbReference type="EMBL" id="JBHMEP010000001">
    <property type="protein sequence ID" value="MFB9133994.1"/>
    <property type="molecule type" value="Genomic_DNA"/>
</dbReference>
<dbReference type="InterPro" id="IPR001958">
    <property type="entry name" value="Tet-R_TetA/multi-R_MdtG-like"/>
</dbReference>
<evidence type="ECO:0000256" key="3">
    <source>
        <dbReference type="ARBA" id="ARBA00022448"/>
    </source>
</evidence>
<comment type="caution">
    <text evidence="10">The sequence shown here is derived from an EMBL/GenBank/DDBJ whole genome shotgun (WGS) entry which is preliminary data.</text>
</comment>
<evidence type="ECO:0000256" key="1">
    <source>
        <dbReference type="ARBA" id="ARBA00004651"/>
    </source>
</evidence>
<dbReference type="Gene3D" id="1.20.1720.10">
    <property type="entry name" value="Multidrug resistance protein D"/>
    <property type="match status" value="1"/>
</dbReference>
<keyword evidence="5 8" id="KW-0812">Transmembrane</keyword>
<feature type="transmembrane region" description="Helical" evidence="8">
    <location>
        <begin position="219"/>
        <end position="238"/>
    </location>
</feature>
<name>A0ABV5HIJ5_9VIBR</name>
<dbReference type="CDD" id="cd17320">
    <property type="entry name" value="MFS_MdfA_MDR_like"/>
    <property type="match status" value="1"/>
</dbReference>
<feature type="transmembrane region" description="Helical" evidence="8">
    <location>
        <begin position="169"/>
        <end position="186"/>
    </location>
</feature>
<evidence type="ECO:0000256" key="2">
    <source>
        <dbReference type="ARBA" id="ARBA00006236"/>
    </source>
</evidence>
<organism evidence="10 11">
    <name type="scientific">Vibrio olivae</name>
    <dbReference type="NCBI Taxonomy" id="1243002"/>
    <lineage>
        <taxon>Bacteria</taxon>
        <taxon>Pseudomonadati</taxon>
        <taxon>Pseudomonadota</taxon>
        <taxon>Gammaproteobacteria</taxon>
        <taxon>Vibrionales</taxon>
        <taxon>Vibrionaceae</taxon>
        <taxon>Vibrio</taxon>
    </lineage>
</organism>
<dbReference type="InterPro" id="IPR004812">
    <property type="entry name" value="Efflux_drug-R_Bcr/CmlA"/>
</dbReference>
<feature type="transmembrane region" description="Helical" evidence="8">
    <location>
        <begin position="347"/>
        <end position="369"/>
    </location>
</feature>
<comment type="caution">
    <text evidence="8">Lacks conserved residue(s) required for the propagation of feature annotation.</text>
</comment>
<proteinExistence type="inferred from homology"/>
<keyword evidence="3 8" id="KW-0813">Transport</keyword>
<evidence type="ECO:0000256" key="6">
    <source>
        <dbReference type="ARBA" id="ARBA00022989"/>
    </source>
</evidence>
<dbReference type="PANTHER" id="PTHR23502">
    <property type="entry name" value="MAJOR FACILITATOR SUPERFAMILY"/>
    <property type="match status" value="1"/>
</dbReference>
<keyword evidence="4" id="KW-1003">Cell membrane</keyword>
<feature type="transmembrane region" description="Helical" evidence="8">
    <location>
        <begin position="53"/>
        <end position="73"/>
    </location>
</feature>
<feature type="transmembrane region" description="Helical" evidence="8">
    <location>
        <begin position="80"/>
        <end position="98"/>
    </location>
</feature>
<gene>
    <name evidence="10" type="ORF">ACFFUV_03315</name>
</gene>
<evidence type="ECO:0000256" key="5">
    <source>
        <dbReference type="ARBA" id="ARBA00022692"/>
    </source>
</evidence>
<dbReference type="SUPFAM" id="SSF103473">
    <property type="entry name" value="MFS general substrate transporter"/>
    <property type="match status" value="1"/>
</dbReference>
<keyword evidence="6 8" id="KW-1133">Transmembrane helix</keyword>
<sequence>MTSKTHSSHPVSILLVTLLALLTALDAMAIDLYLPAMPTIAEALQVSPGEVQQTLAVFLAGLAIGQGIYGPLLDRFGRRSPLLIGVGIFVAGSVIAALSPSIEWLLVARFVQALGAAAGLVAPRAIIDDLYELEDSARMQSILMQVMMVAPIAAPILGGVLLLHWQWSSIFWVMAILGLLGLVWGAKTVPNSQPVEERVSLSIKAIIHGYGGLLLQPRFVLYTIASGLVLGSFFSYISGSSFVFIEYFKLSATQYSQIFAANSVGLVIGGAISNQLIKRGLSTHKIMILGTLGYTLFADVLLVVVEFSLSSLLSYAALLSLTIACLGLVFGNLVALTMNASTSPAGVTSAMMGMAQYLLSAVIGFMVSLTPTSIVQLPATIAICGAITILLCIIASNLRPQPSNLRTIQG</sequence>
<comment type="similarity">
    <text evidence="2 8">Belongs to the major facilitator superfamily. Bcr/CmlA family.</text>
</comment>
<evidence type="ECO:0000256" key="8">
    <source>
        <dbReference type="RuleBase" id="RU365088"/>
    </source>
</evidence>
<dbReference type="InterPro" id="IPR036259">
    <property type="entry name" value="MFS_trans_sf"/>
</dbReference>
<protein>
    <recommendedName>
        <fullName evidence="8">Bcr/CflA family efflux transporter</fullName>
    </recommendedName>
</protein>
<comment type="subcellular location">
    <subcellularLocation>
        <location evidence="8">Cell inner membrane</location>
        <topology evidence="8">Multi-pass membrane protein</topology>
    </subcellularLocation>
    <subcellularLocation>
        <location evidence="1">Cell membrane</location>
        <topology evidence="1">Multi-pass membrane protein</topology>
    </subcellularLocation>
</comment>
<dbReference type="PANTHER" id="PTHR23502:SF132">
    <property type="entry name" value="POLYAMINE TRANSPORTER 2-RELATED"/>
    <property type="match status" value="1"/>
</dbReference>